<dbReference type="InParanoid" id="A0A061FUV4"/>
<dbReference type="HOGENOM" id="CLU_1663833_0_0_1"/>
<dbReference type="Gramene" id="EOY20858">
    <property type="protein sequence ID" value="EOY20858"/>
    <property type="gene ID" value="TCM_012197"/>
</dbReference>
<keyword evidence="2" id="KW-1185">Reference proteome</keyword>
<dbReference type="EMBL" id="CM001881">
    <property type="protein sequence ID" value="EOY20858.1"/>
    <property type="molecule type" value="Genomic_DNA"/>
</dbReference>
<sequence length="159" mass="18156">MEDDPEPDTELHFFQNFHCYLKMDGIGKAKAKLALQSCNNIIGAVLSSCHWRAIDRGCVAEEIRANHVVGCPCLYVSSFSWHNTVSRQVHQDCLDESKLSVMIHQKSNMKRSSVTASQQETMHDQAEGFDHEFLHLELIWQDELSGLLREYADNAFKES</sequence>
<protein>
    <submittedName>
        <fullName evidence="1">Uncharacterized protein</fullName>
    </submittedName>
</protein>
<dbReference type="AlphaFoldDB" id="A0A061FUV4"/>
<dbReference type="Proteomes" id="UP000026915">
    <property type="component" value="Chromosome 3"/>
</dbReference>
<proteinExistence type="predicted"/>
<evidence type="ECO:0000313" key="2">
    <source>
        <dbReference type="Proteomes" id="UP000026915"/>
    </source>
</evidence>
<reference evidence="1 2" key="1">
    <citation type="journal article" date="2013" name="Genome Biol.">
        <title>The genome sequence of the most widely cultivated cacao type and its use to identify candidate genes regulating pod color.</title>
        <authorList>
            <person name="Motamayor J.C."/>
            <person name="Mockaitis K."/>
            <person name="Schmutz J."/>
            <person name="Haiminen N."/>
            <person name="Iii D.L."/>
            <person name="Cornejo O."/>
            <person name="Findley S.D."/>
            <person name="Zheng P."/>
            <person name="Utro F."/>
            <person name="Royaert S."/>
            <person name="Saski C."/>
            <person name="Jenkins J."/>
            <person name="Podicheti R."/>
            <person name="Zhao M."/>
            <person name="Scheffler B.E."/>
            <person name="Stack J.C."/>
            <person name="Feltus F.A."/>
            <person name="Mustiga G.M."/>
            <person name="Amores F."/>
            <person name="Phillips W."/>
            <person name="Marelli J.P."/>
            <person name="May G.D."/>
            <person name="Shapiro H."/>
            <person name="Ma J."/>
            <person name="Bustamante C.D."/>
            <person name="Schnell R.J."/>
            <person name="Main D."/>
            <person name="Gilbert D."/>
            <person name="Parida L."/>
            <person name="Kuhn D.N."/>
        </authorList>
    </citation>
    <scope>NUCLEOTIDE SEQUENCE [LARGE SCALE GENOMIC DNA]</scope>
    <source>
        <strain evidence="2">cv. Matina 1-6</strain>
    </source>
</reference>
<gene>
    <name evidence="1" type="ORF">TCM_012197</name>
</gene>
<accession>A0A061FUV4</accession>
<organism evidence="1 2">
    <name type="scientific">Theobroma cacao</name>
    <name type="common">Cacao</name>
    <name type="synonym">Cocoa</name>
    <dbReference type="NCBI Taxonomy" id="3641"/>
    <lineage>
        <taxon>Eukaryota</taxon>
        <taxon>Viridiplantae</taxon>
        <taxon>Streptophyta</taxon>
        <taxon>Embryophyta</taxon>
        <taxon>Tracheophyta</taxon>
        <taxon>Spermatophyta</taxon>
        <taxon>Magnoliopsida</taxon>
        <taxon>eudicotyledons</taxon>
        <taxon>Gunneridae</taxon>
        <taxon>Pentapetalae</taxon>
        <taxon>rosids</taxon>
        <taxon>malvids</taxon>
        <taxon>Malvales</taxon>
        <taxon>Malvaceae</taxon>
        <taxon>Byttnerioideae</taxon>
        <taxon>Theobroma</taxon>
    </lineage>
</organism>
<evidence type="ECO:0000313" key="1">
    <source>
        <dbReference type="EMBL" id="EOY20858.1"/>
    </source>
</evidence>
<name>A0A061FUV4_THECC</name>